<dbReference type="GeneID" id="109410063"/>
<dbReference type="RefSeq" id="XP_019539142.2">
    <property type="nucleotide sequence ID" value="XM_019683597.3"/>
</dbReference>
<dbReference type="Pfam" id="PF07165">
    <property type="entry name" value="DUF1397"/>
    <property type="match status" value="1"/>
</dbReference>
<reference evidence="2" key="1">
    <citation type="journal article" date="2015" name="Proc. Natl. Acad. Sci. U.S.A.">
        <title>Genome sequence of the Asian Tiger mosquito, Aedes albopictus, reveals insights into its biology, genetics, and evolution.</title>
        <authorList>
            <person name="Chen X.G."/>
            <person name="Jiang X."/>
            <person name="Gu J."/>
            <person name="Xu M."/>
            <person name="Wu Y."/>
            <person name="Deng Y."/>
            <person name="Zhang C."/>
            <person name="Bonizzoni M."/>
            <person name="Dermauw W."/>
            <person name="Vontas J."/>
            <person name="Armbruster P."/>
            <person name="Huang X."/>
            <person name="Yang Y."/>
            <person name="Zhang H."/>
            <person name="He W."/>
            <person name="Peng H."/>
            <person name="Liu Y."/>
            <person name="Wu K."/>
            <person name="Chen J."/>
            <person name="Lirakis M."/>
            <person name="Topalis P."/>
            <person name="Van Leeuwen T."/>
            <person name="Hall A.B."/>
            <person name="Jiang X."/>
            <person name="Thorpe C."/>
            <person name="Mueller R.L."/>
            <person name="Sun C."/>
            <person name="Waterhouse R.M."/>
            <person name="Yan G."/>
            <person name="Tu Z.J."/>
            <person name="Fang X."/>
            <person name="James A.A."/>
        </authorList>
    </citation>
    <scope>NUCLEOTIDE SEQUENCE [LARGE SCALE GENOMIC DNA]</scope>
    <source>
        <strain evidence="2">Foshan</strain>
    </source>
</reference>
<proteinExistence type="predicted"/>
<dbReference type="EnsemblMetazoa" id="AALFPA23_015436.R22437">
    <property type="protein sequence ID" value="AALFPA23_015436.P22437"/>
    <property type="gene ID" value="AALFPA23_015436"/>
</dbReference>
<dbReference type="Proteomes" id="UP000069940">
    <property type="component" value="Unassembled WGS sequence"/>
</dbReference>
<evidence type="ECO:0000313" key="2">
    <source>
        <dbReference type="Proteomes" id="UP000069940"/>
    </source>
</evidence>
<protein>
    <recommendedName>
        <fullName evidence="3">Secreted protein</fullName>
    </recommendedName>
</protein>
<dbReference type="PANTHER" id="PTHR20997:SF2">
    <property type="entry name" value="EG:BACR42I17.2 PROTEIN-RELATED"/>
    <property type="match status" value="1"/>
</dbReference>
<organism evidence="1 2">
    <name type="scientific">Aedes albopictus</name>
    <name type="common">Asian tiger mosquito</name>
    <name type="synonym">Stegomyia albopicta</name>
    <dbReference type="NCBI Taxonomy" id="7160"/>
    <lineage>
        <taxon>Eukaryota</taxon>
        <taxon>Metazoa</taxon>
        <taxon>Ecdysozoa</taxon>
        <taxon>Arthropoda</taxon>
        <taxon>Hexapoda</taxon>
        <taxon>Insecta</taxon>
        <taxon>Pterygota</taxon>
        <taxon>Neoptera</taxon>
        <taxon>Endopterygota</taxon>
        <taxon>Diptera</taxon>
        <taxon>Nematocera</taxon>
        <taxon>Culicoidea</taxon>
        <taxon>Culicidae</taxon>
        <taxon>Culicinae</taxon>
        <taxon>Aedini</taxon>
        <taxon>Aedes</taxon>
        <taxon>Stegomyia</taxon>
    </lineage>
</organism>
<dbReference type="InterPro" id="IPR009832">
    <property type="entry name" value="DUF1397"/>
</dbReference>
<sequence length="264" mass="29539">MLIIASAVIAQAHQTVRIASDHSTSMDSNRQRLLLSLLVAAASIGAVWAAGDEPHLDPLEFSYLTLWKYTLAECEKHGVNGSIITKSWIGVRRCLRTKLDVIAFNMDSMRLDVDNQQAILEKHCPNLMQASGCFDPFMKNVETCVQNDNFEIFKAMRNWITDVLEHICEDNGARIKYDRVKHEKCTAELGQYVFECAAQNIIDKQYSNRKSLSGEDCSTIDRAKDCLVVKLKECSVFAAAAQLFYDNFIRITSCAAATAIDDGN</sequence>
<evidence type="ECO:0000313" key="1">
    <source>
        <dbReference type="EnsemblMetazoa" id="AALFPA23_015436.P22437"/>
    </source>
</evidence>
<evidence type="ECO:0008006" key="3">
    <source>
        <dbReference type="Google" id="ProtNLM"/>
    </source>
</evidence>
<name>A0ABM1Z652_AEDAL</name>
<accession>A0ABM1Z652</accession>
<reference evidence="1" key="2">
    <citation type="submission" date="2025-05" db="UniProtKB">
        <authorList>
            <consortium name="EnsemblMetazoa"/>
        </authorList>
    </citation>
    <scope>IDENTIFICATION</scope>
    <source>
        <strain evidence="1">Foshan</strain>
    </source>
</reference>
<dbReference type="PANTHER" id="PTHR20997">
    <property type="entry name" value="EG:BACR42I17.2 PROTEIN-RELATED"/>
    <property type="match status" value="1"/>
</dbReference>
<keyword evidence="2" id="KW-1185">Reference proteome</keyword>